<feature type="region of interest" description="Disordered" evidence="1">
    <location>
        <begin position="529"/>
        <end position="564"/>
    </location>
</feature>
<name>A0A0W4ZVM0_PNEJ7</name>
<feature type="compositionally biased region" description="Basic residues" evidence="1">
    <location>
        <begin position="443"/>
        <end position="459"/>
    </location>
</feature>
<evidence type="ECO:0000313" key="4">
    <source>
        <dbReference type="Proteomes" id="UP000053447"/>
    </source>
</evidence>
<keyword evidence="4" id="KW-1185">Reference proteome</keyword>
<feature type="region of interest" description="Disordered" evidence="1">
    <location>
        <begin position="404"/>
        <end position="467"/>
    </location>
</feature>
<protein>
    <submittedName>
        <fullName evidence="3">Uncharacterized protein</fullName>
    </submittedName>
</protein>
<dbReference type="VEuPathDB" id="FungiDB:T551_00509"/>
<dbReference type="GO" id="GO:0031011">
    <property type="term" value="C:Ino80 complex"/>
    <property type="evidence" value="ECO:0007669"/>
    <property type="project" value="InterPro"/>
</dbReference>
<feature type="region of interest" description="Disordered" evidence="1">
    <location>
        <begin position="321"/>
        <end position="366"/>
    </location>
</feature>
<reference evidence="4" key="1">
    <citation type="journal article" date="2016" name="Nat. Commun.">
        <title>Genome analysis of three Pneumocystis species reveals adaptation mechanisms to life exclusively in mammalian hosts.</title>
        <authorList>
            <person name="Ma L."/>
            <person name="Chen Z."/>
            <person name="Huang D.W."/>
            <person name="Kutty G."/>
            <person name="Ishihara M."/>
            <person name="Wang H."/>
            <person name="Abouelleil A."/>
            <person name="Bishop L."/>
            <person name="Davey E."/>
            <person name="Deng R."/>
            <person name="Deng X."/>
            <person name="Fan L."/>
            <person name="Fantoni G."/>
            <person name="Fitzgerald M."/>
            <person name="Gogineni E."/>
            <person name="Goldberg J.M."/>
            <person name="Handley G."/>
            <person name="Hu X."/>
            <person name="Huber C."/>
            <person name="Jiao X."/>
            <person name="Jones K."/>
            <person name="Levin J.Z."/>
            <person name="Liu Y."/>
            <person name="Macdonald P."/>
            <person name="Melnikov A."/>
            <person name="Raley C."/>
            <person name="Sassi M."/>
            <person name="Sherman B.T."/>
            <person name="Song X."/>
            <person name="Sykes S."/>
            <person name="Tran B."/>
            <person name="Walsh L."/>
            <person name="Xia Y."/>
            <person name="Yang J."/>
            <person name="Young S."/>
            <person name="Zeng Q."/>
            <person name="Zheng X."/>
            <person name="Stephens R."/>
            <person name="Nusbaum C."/>
            <person name="Birren B.W."/>
            <person name="Azadi P."/>
            <person name="Lempicki R.A."/>
            <person name="Cuomo C.A."/>
            <person name="Kovacs J.A."/>
        </authorList>
    </citation>
    <scope>NUCLEOTIDE SEQUENCE [LARGE SCALE GENOMIC DNA]</scope>
    <source>
        <strain evidence="4">RU7</strain>
    </source>
</reference>
<dbReference type="InterPro" id="IPR038014">
    <property type="entry name" value="Ies1"/>
</dbReference>
<organism evidence="3 4">
    <name type="scientific">Pneumocystis jirovecii (strain RU7)</name>
    <name type="common">Human pneumocystis pneumonia agent</name>
    <dbReference type="NCBI Taxonomy" id="1408657"/>
    <lineage>
        <taxon>Eukaryota</taxon>
        <taxon>Fungi</taxon>
        <taxon>Dikarya</taxon>
        <taxon>Ascomycota</taxon>
        <taxon>Taphrinomycotina</taxon>
        <taxon>Pneumocystomycetes</taxon>
        <taxon>Pneumocystaceae</taxon>
        <taxon>Pneumocystis</taxon>
    </lineage>
</organism>
<dbReference type="Proteomes" id="UP000053447">
    <property type="component" value="Unassembled WGS sequence"/>
</dbReference>
<dbReference type="AlphaFoldDB" id="A0A0W4ZVM0"/>
<dbReference type="STRING" id="1408657.A0A0W4ZVM0"/>
<dbReference type="OrthoDB" id="5413003at2759"/>
<accession>A0A0W4ZVM0</accession>
<keyword evidence="2" id="KW-1133">Transmembrane helix</keyword>
<evidence type="ECO:0000313" key="3">
    <source>
        <dbReference type="EMBL" id="KTW32419.1"/>
    </source>
</evidence>
<feature type="transmembrane region" description="Helical" evidence="2">
    <location>
        <begin position="121"/>
        <end position="139"/>
    </location>
</feature>
<keyword evidence="2" id="KW-0472">Membrane</keyword>
<comment type="caution">
    <text evidence="3">The sequence shown here is derived from an EMBL/GenBank/DDBJ whole genome shotgun (WGS) entry which is preliminary data.</text>
</comment>
<dbReference type="RefSeq" id="XP_018231111.1">
    <property type="nucleotide sequence ID" value="XM_018372775.1"/>
</dbReference>
<evidence type="ECO:0000256" key="1">
    <source>
        <dbReference type="SAM" id="MobiDB-lite"/>
    </source>
</evidence>
<dbReference type="PANTHER" id="PTHR37287">
    <property type="entry name" value="INO EIGHTY SUBUNIT 1"/>
    <property type="match status" value="1"/>
</dbReference>
<dbReference type="PANTHER" id="PTHR37287:SF1">
    <property type="entry name" value="INO EIGHTY SUBUNIT 1"/>
    <property type="match status" value="1"/>
</dbReference>
<proteinExistence type="predicted"/>
<keyword evidence="2" id="KW-0812">Transmembrane</keyword>
<sequence>MNSVLNLSQEEPSELSFPHFLGVEEAKERNLQSYTSREKMNSHSALKTQFLKKKEGESLLRRDIQYMFLDLVVNNDQEVFTLPQGATHKKVTFGELYVTYVRRSPKTSKVLREKLENDKTLAVALVMVALLIGMILYFLTDSVTHTQTRTYNPIPSLQAYSNDKVKVLQDAPRLKGILKFYSEDLPEHLAWQSLLDAQKSQLRPSTNPINLIFIFVLCSTRISSLHFNSSIDFIDLFTKASFSSESRAKAFLWLCWHYLETDGSAEVATKNPFSSGNNENPLNAPNLDIITEEDAALENIDTPMELEYAAKMAEERKRYLQENENLKSNSQDISNIRRKNRPKETNKKEDVFSSPEISKPPPSVENQDECFNIMTKEDFQKSIYKLRYNDYSCIIGQFKQQIKTKKRKEHDPFYNSGDEEGNYTLLSGQQANSKSNIVEQKNRIKKVSKQQFKKGKKNSNYKQRKEGAIQKEWKRYSSFSPLEDSDKESETEYDQSEHIVGFLTSLNRAYHRTSKSINQMRIFAGKKPFNWELPDSNPEKKHEQKKKLSSVQDSPVEHPQVGGKTLSNLIRMGYSF</sequence>
<feature type="compositionally biased region" description="Basic and acidic residues" evidence="1">
    <location>
        <begin position="342"/>
        <end position="351"/>
    </location>
</feature>
<dbReference type="EMBL" id="LFWA01000002">
    <property type="protein sequence ID" value="KTW32419.1"/>
    <property type="molecule type" value="Genomic_DNA"/>
</dbReference>
<dbReference type="GeneID" id="28939030"/>
<gene>
    <name evidence="3" type="ORF">T551_00509</name>
</gene>
<evidence type="ECO:0000256" key="2">
    <source>
        <dbReference type="SAM" id="Phobius"/>
    </source>
</evidence>
<feature type="compositionally biased region" description="Polar residues" evidence="1">
    <location>
        <begin position="424"/>
        <end position="439"/>
    </location>
</feature>